<name>A0A4R2MWC9_9BURK</name>
<evidence type="ECO:0000313" key="14">
    <source>
        <dbReference type="Proteomes" id="UP000295182"/>
    </source>
</evidence>
<evidence type="ECO:0000256" key="3">
    <source>
        <dbReference type="ARBA" id="ARBA00020019"/>
    </source>
</evidence>
<comment type="caution">
    <text evidence="13">The sequence shown here is derived from an EMBL/GenBank/DDBJ whole genome shotgun (WGS) entry which is preliminary data.</text>
</comment>
<dbReference type="InterPro" id="IPR017871">
    <property type="entry name" value="ABC_transporter-like_CS"/>
</dbReference>
<evidence type="ECO:0000256" key="9">
    <source>
        <dbReference type="ARBA" id="ARBA00022970"/>
    </source>
</evidence>
<feature type="region of interest" description="Disordered" evidence="11">
    <location>
        <begin position="266"/>
        <end position="300"/>
    </location>
</feature>
<dbReference type="SMART" id="SM00382">
    <property type="entry name" value="AAA"/>
    <property type="match status" value="1"/>
</dbReference>
<feature type="compositionally biased region" description="Low complexity" evidence="11">
    <location>
        <begin position="270"/>
        <end position="289"/>
    </location>
</feature>
<accession>A0A4R2MWC9</accession>
<evidence type="ECO:0000256" key="5">
    <source>
        <dbReference type="ARBA" id="ARBA00022475"/>
    </source>
</evidence>
<dbReference type="InterPro" id="IPR003439">
    <property type="entry name" value="ABC_transporter-like_ATP-bd"/>
</dbReference>
<dbReference type="OrthoDB" id="9802264at2"/>
<dbReference type="GO" id="GO:0006865">
    <property type="term" value="P:amino acid transport"/>
    <property type="evidence" value="ECO:0007669"/>
    <property type="project" value="UniProtKB-KW"/>
</dbReference>
<evidence type="ECO:0000256" key="4">
    <source>
        <dbReference type="ARBA" id="ARBA00022448"/>
    </source>
</evidence>
<keyword evidence="7 13" id="KW-0067">ATP-binding</keyword>
<dbReference type="AlphaFoldDB" id="A0A4R2MWC9"/>
<keyword evidence="9" id="KW-0029">Amino-acid transport</keyword>
<dbReference type="InterPro" id="IPR003593">
    <property type="entry name" value="AAA+_ATPase"/>
</dbReference>
<keyword evidence="6" id="KW-0547">Nucleotide-binding</keyword>
<organism evidence="13 14">
    <name type="scientific">Simplicispira metamorpha</name>
    <dbReference type="NCBI Taxonomy" id="80881"/>
    <lineage>
        <taxon>Bacteria</taxon>
        <taxon>Pseudomonadati</taxon>
        <taxon>Pseudomonadota</taxon>
        <taxon>Betaproteobacteria</taxon>
        <taxon>Burkholderiales</taxon>
        <taxon>Comamonadaceae</taxon>
        <taxon>Simplicispira</taxon>
    </lineage>
</organism>
<dbReference type="GO" id="GO:0005886">
    <property type="term" value="C:plasma membrane"/>
    <property type="evidence" value="ECO:0007669"/>
    <property type="project" value="UniProtKB-ARBA"/>
</dbReference>
<dbReference type="PROSITE" id="PS50893">
    <property type="entry name" value="ABC_TRANSPORTER_2"/>
    <property type="match status" value="1"/>
</dbReference>
<keyword evidence="8" id="KW-1278">Translocase</keyword>
<evidence type="ECO:0000256" key="6">
    <source>
        <dbReference type="ARBA" id="ARBA00022741"/>
    </source>
</evidence>
<evidence type="ECO:0000256" key="7">
    <source>
        <dbReference type="ARBA" id="ARBA00022840"/>
    </source>
</evidence>
<dbReference type="GO" id="GO:0016887">
    <property type="term" value="F:ATP hydrolysis activity"/>
    <property type="evidence" value="ECO:0007669"/>
    <property type="project" value="InterPro"/>
</dbReference>
<evidence type="ECO:0000256" key="1">
    <source>
        <dbReference type="ARBA" id="ARBA00002579"/>
    </source>
</evidence>
<proteinExistence type="inferred from homology"/>
<keyword evidence="4" id="KW-0813">Transport</keyword>
<protein>
    <recommendedName>
        <fullName evidence="3">Cell division ATP-binding protein FtsE</fullName>
    </recommendedName>
</protein>
<dbReference type="PROSITE" id="PS00211">
    <property type="entry name" value="ABC_TRANSPORTER_1"/>
    <property type="match status" value="1"/>
</dbReference>
<dbReference type="Gene3D" id="3.40.50.300">
    <property type="entry name" value="P-loop containing nucleotide triphosphate hydrolases"/>
    <property type="match status" value="1"/>
</dbReference>
<dbReference type="InterPro" id="IPR050086">
    <property type="entry name" value="MetN_ABC_transporter-like"/>
</dbReference>
<evidence type="ECO:0000313" key="13">
    <source>
        <dbReference type="EMBL" id="TCP11043.1"/>
    </source>
</evidence>
<keyword evidence="5" id="KW-1003">Cell membrane</keyword>
<evidence type="ECO:0000256" key="11">
    <source>
        <dbReference type="SAM" id="MobiDB-lite"/>
    </source>
</evidence>
<sequence>MTSSVPERSAKAPVIRLQGVRKSFVLPKGAVFDAVHPLSLDIPEGEVFGLIGQSGAGKSTLLRLINLLERPDAGQVWVAGRELTGLSRRDLREARQNIGMIFQQFNLLQNATVFDNVAFPLKIHGHHSRAEIHARVNECLALVGLTEKAGSYPAQLSGGQKQRVAIARGLAPRPQVLLCDEPTSALDSETTRSLLQTLRDINEKIGVTIVIVTHELSVVEALCSQVAILERGHLVEQFALADPPAPRKTVLGREIDELVERRAREALRHSAPASTHPTSARATPASAPAVPLFTPEPSYV</sequence>
<dbReference type="EMBL" id="SLXH01000050">
    <property type="protein sequence ID" value="TCP11043.1"/>
    <property type="molecule type" value="Genomic_DNA"/>
</dbReference>
<dbReference type="SUPFAM" id="SSF52540">
    <property type="entry name" value="P-loop containing nucleoside triphosphate hydrolases"/>
    <property type="match status" value="1"/>
</dbReference>
<dbReference type="InterPro" id="IPR027417">
    <property type="entry name" value="P-loop_NTPase"/>
</dbReference>
<feature type="domain" description="ABC transporter" evidence="12">
    <location>
        <begin position="15"/>
        <end position="256"/>
    </location>
</feature>
<dbReference type="PANTHER" id="PTHR43166:SF30">
    <property type="entry name" value="METHIONINE IMPORT ATP-BINDING PROTEIN METN"/>
    <property type="match status" value="1"/>
</dbReference>
<dbReference type="Proteomes" id="UP000295182">
    <property type="component" value="Unassembled WGS sequence"/>
</dbReference>
<evidence type="ECO:0000256" key="8">
    <source>
        <dbReference type="ARBA" id="ARBA00022967"/>
    </source>
</evidence>
<dbReference type="RefSeq" id="WP_119014863.1">
    <property type="nucleotide sequence ID" value="NZ_QXNC01000058.1"/>
</dbReference>
<evidence type="ECO:0000256" key="10">
    <source>
        <dbReference type="ARBA" id="ARBA00023136"/>
    </source>
</evidence>
<dbReference type="GO" id="GO:0005524">
    <property type="term" value="F:ATP binding"/>
    <property type="evidence" value="ECO:0007669"/>
    <property type="project" value="UniProtKB-KW"/>
</dbReference>
<evidence type="ECO:0000256" key="2">
    <source>
        <dbReference type="ARBA" id="ARBA00005417"/>
    </source>
</evidence>
<keyword evidence="14" id="KW-1185">Reference proteome</keyword>
<dbReference type="Pfam" id="PF00005">
    <property type="entry name" value="ABC_tran"/>
    <property type="match status" value="1"/>
</dbReference>
<reference evidence="13 14" key="1">
    <citation type="submission" date="2019-03" db="EMBL/GenBank/DDBJ databases">
        <title>Genomic Encyclopedia of Type Strains, Phase IV (KMG-IV): sequencing the most valuable type-strain genomes for metagenomic binning, comparative biology and taxonomic classification.</title>
        <authorList>
            <person name="Goeker M."/>
        </authorList>
    </citation>
    <scope>NUCLEOTIDE SEQUENCE [LARGE SCALE GENOMIC DNA]</scope>
    <source>
        <strain evidence="13 14">DSM 1837</strain>
    </source>
</reference>
<comment type="similarity">
    <text evidence="2">Belongs to the ABC transporter superfamily.</text>
</comment>
<keyword evidence="10" id="KW-0472">Membrane</keyword>
<comment type="function">
    <text evidence="1">Part of the ABC transporter FtsEX involved in cellular division. Important for assembly or stability of the septal ring.</text>
</comment>
<dbReference type="PANTHER" id="PTHR43166">
    <property type="entry name" value="AMINO ACID IMPORT ATP-BINDING PROTEIN"/>
    <property type="match status" value="1"/>
</dbReference>
<dbReference type="FunFam" id="3.40.50.300:FF:000056">
    <property type="entry name" value="Cell division ATP-binding protein FtsE"/>
    <property type="match status" value="1"/>
</dbReference>
<gene>
    <name evidence="13" type="ORF">EV674_1503</name>
</gene>
<evidence type="ECO:0000259" key="12">
    <source>
        <dbReference type="PROSITE" id="PS50893"/>
    </source>
</evidence>